<comment type="caution">
    <text evidence="1">The sequence shown here is derived from an EMBL/GenBank/DDBJ whole genome shotgun (WGS) entry which is preliminary data.</text>
</comment>
<protein>
    <recommendedName>
        <fullName evidence="3">DUF4270 family protein</fullName>
    </recommendedName>
</protein>
<accession>A0ABN8EUZ2</accession>
<organism evidence="1 2">
    <name type="scientific">Emticicia aquatica</name>
    <dbReference type="NCBI Taxonomy" id="1681835"/>
    <lineage>
        <taxon>Bacteria</taxon>
        <taxon>Pseudomonadati</taxon>
        <taxon>Bacteroidota</taxon>
        <taxon>Cytophagia</taxon>
        <taxon>Cytophagales</taxon>
        <taxon>Leadbetterellaceae</taxon>
        <taxon>Emticicia</taxon>
    </lineage>
</organism>
<evidence type="ECO:0008006" key="3">
    <source>
        <dbReference type="Google" id="ProtNLM"/>
    </source>
</evidence>
<sequence>MTTLQKRILTSTQNLFLNNTWKSVKNLRFAVQRNIAIMLFSAFFFSCQDPIGIVIDTPSTGGQITTIFTDTVKINASTLMLDSTFTSGQSSAVVGHYIDPVLGEVTAKTFAQITLPVLSTETFTSLVFPDADKGLTVYDSIYVYVAHNGFAYGDTTKNYNLQLHRLNEDFVKSKRYTKDDVLSYNSTPLASKTFTYKDLKRAYSATQDSLLIFKLPNEVGQQIYDLVGTDTGADIDKFTAAIKGLAFVTDQNSENAFGISVSGSYVQLYYHTTNSTDRKSIPLTFYSQRFSQIQGKKQGTILQNLQLLQPLSSSLTNNRTFVQSGLGIVTKLDFPTLAVLQKAGNVTINKAELIFEPDLDQVSGNYKTPKEVALVQLESTNQIKKTTSNLIDFVALDGLSGTQYVADYNATTNSYTFNFTSFLQDFVTNKLTTKGIALVPSLLNTTTSTISIYNSDVSRMVIKNIKLNVYYSIKK</sequence>
<dbReference type="Pfam" id="PF14092">
    <property type="entry name" value="DUF4270"/>
    <property type="match status" value="1"/>
</dbReference>
<reference evidence="1" key="1">
    <citation type="submission" date="2021-12" db="EMBL/GenBank/DDBJ databases">
        <authorList>
            <person name="Rodrigo-Torres L."/>
            <person name="Arahal R. D."/>
            <person name="Lucena T."/>
        </authorList>
    </citation>
    <scope>NUCLEOTIDE SEQUENCE</scope>
    <source>
        <strain evidence="1">CECT 8858</strain>
    </source>
</reference>
<proteinExistence type="predicted"/>
<evidence type="ECO:0000313" key="2">
    <source>
        <dbReference type="Proteomes" id="UP000837932"/>
    </source>
</evidence>
<dbReference type="Proteomes" id="UP000837932">
    <property type="component" value="Unassembled WGS sequence"/>
</dbReference>
<dbReference type="EMBL" id="CAKLPY010000001">
    <property type="protein sequence ID" value="CAH0995781.1"/>
    <property type="molecule type" value="Genomic_DNA"/>
</dbReference>
<dbReference type="InterPro" id="IPR025366">
    <property type="entry name" value="DUF4270"/>
</dbReference>
<keyword evidence="2" id="KW-1185">Reference proteome</keyword>
<evidence type="ECO:0000313" key="1">
    <source>
        <dbReference type="EMBL" id="CAH0995781.1"/>
    </source>
</evidence>
<gene>
    <name evidence="1" type="ORF">EMA8858_01908</name>
</gene>
<name>A0ABN8EUZ2_9BACT</name>